<dbReference type="EMBL" id="JACASF010000005">
    <property type="protein sequence ID" value="KAF6477643.1"/>
    <property type="molecule type" value="Genomic_DNA"/>
</dbReference>
<sequence length="95" mass="10643">MPADIMEKNSSSPVAATPASVNTTPDKPKTASEHRKVRAVPVSLCSPKKLNRGWGGLLSFKTPGVKWQVPWERRIFYFFTVIKAYHGEKTKSKNK</sequence>
<evidence type="ECO:0000256" key="1">
    <source>
        <dbReference type="SAM" id="MobiDB-lite"/>
    </source>
</evidence>
<feature type="compositionally biased region" description="Low complexity" evidence="1">
    <location>
        <begin position="10"/>
        <end position="21"/>
    </location>
</feature>
<protein>
    <submittedName>
        <fullName evidence="2">Hes family bHLH transcription factor 1</fullName>
    </submittedName>
</protein>
<dbReference type="Proteomes" id="UP000550707">
    <property type="component" value="Unassembled WGS sequence"/>
</dbReference>
<comment type="caution">
    <text evidence="2">The sequence shown here is derived from an EMBL/GenBank/DDBJ whole genome shotgun (WGS) entry which is preliminary data.</text>
</comment>
<dbReference type="AlphaFoldDB" id="A0A7J8HZ82"/>
<evidence type="ECO:0000313" key="3">
    <source>
        <dbReference type="Proteomes" id="UP000550707"/>
    </source>
</evidence>
<accession>A0A7J8HZ82</accession>
<organism evidence="2 3">
    <name type="scientific">Molossus molossus</name>
    <name type="common">Pallas' mastiff bat</name>
    <name type="synonym">Vespertilio molossus</name>
    <dbReference type="NCBI Taxonomy" id="27622"/>
    <lineage>
        <taxon>Eukaryota</taxon>
        <taxon>Metazoa</taxon>
        <taxon>Chordata</taxon>
        <taxon>Craniata</taxon>
        <taxon>Vertebrata</taxon>
        <taxon>Euteleostomi</taxon>
        <taxon>Mammalia</taxon>
        <taxon>Eutheria</taxon>
        <taxon>Laurasiatheria</taxon>
        <taxon>Chiroptera</taxon>
        <taxon>Yangochiroptera</taxon>
        <taxon>Molossidae</taxon>
        <taxon>Molossus</taxon>
    </lineage>
</organism>
<proteinExistence type="predicted"/>
<reference evidence="2 3" key="1">
    <citation type="journal article" date="2020" name="Nature">
        <title>Six reference-quality genomes reveal evolution of bat adaptations.</title>
        <authorList>
            <person name="Jebb D."/>
            <person name="Huang Z."/>
            <person name="Pippel M."/>
            <person name="Hughes G.M."/>
            <person name="Lavrichenko K."/>
            <person name="Devanna P."/>
            <person name="Winkler S."/>
            <person name="Jermiin L.S."/>
            <person name="Skirmuntt E.C."/>
            <person name="Katzourakis A."/>
            <person name="Burkitt-Gray L."/>
            <person name="Ray D.A."/>
            <person name="Sullivan K.A.M."/>
            <person name="Roscito J.G."/>
            <person name="Kirilenko B.M."/>
            <person name="Davalos L.M."/>
            <person name="Corthals A.P."/>
            <person name="Power M.L."/>
            <person name="Jones G."/>
            <person name="Ransome R.D."/>
            <person name="Dechmann D.K.N."/>
            <person name="Locatelli A.G."/>
            <person name="Puechmaille S.J."/>
            <person name="Fedrigo O."/>
            <person name="Jarvis E.D."/>
            <person name="Hiller M."/>
            <person name="Vernes S.C."/>
            <person name="Myers E.W."/>
            <person name="Teeling E.C."/>
        </authorList>
    </citation>
    <scope>NUCLEOTIDE SEQUENCE [LARGE SCALE GENOMIC DNA]</scope>
    <source>
        <strain evidence="2">MMolMol1</strain>
        <tissue evidence="2">Muscle</tissue>
    </source>
</reference>
<gene>
    <name evidence="2" type="ORF">HJG59_006250</name>
</gene>
<keyword evidence="3" id="KW-1185">Reference proteome</keyword>
<name>A0A7J8HZ82_MOLMO</name>
<feature type="region of interest" description="Disordered" evidence="1">
    <location>
        <begin position="1"/>
        <end position="38"/>
    </location>
</feature>
<evidence type="ECO:0000313" key="2">
    <source>
        <dbReference type="EMBL" id="KAF6477643.1"/>
    </source>
</evidence>